<reference evidence="1 2" key="1">
    <citation type="journal article" date="2022" name="DNA Res.">
        <title>Chromosomal-level genome assembly of the orchid tree Bauhinia variegata (Leguminosae; Cercidoideae) supports the allotetraploid origin hypothesis of Bauhinia.</title>
        <authorList>
            <person name="Zhong Y."/>
            <person name="Chen Y."/>
            <person name="Zheng D."/>
            <person name="Pang J."/>
            <person name="Liu Y."/>
            <person name="Luo S."/>
            <person name="Meng S."/>
            <person name="Qian L."/>
            <person name="Wei D."/>
            <person name="Dai S."/>
            <person name="Zhou R."/>
        </authorList>
    </citation>
    <scope>NUCLEOTIDE SEQUENCE [LARGE SCALE GENOMIC DNA]</scope>
    <source>
        <strain evidence="1">BV-YZ2020</strain>
    </source>
</reference>
<evidence type="ECO:0000313" key="2">
    <source>
        <dbReference type="Proteomes" id="UP000828941"/>
    </source>
</evidence>
<gene>
    <name evidence="1" type="ORF">L6164_000359</name>
</gene>
<protein>
    <submittedName>
        <fullName evidence="1">Uncharacterized protein</fullName>
    </submittedName>
</protein>
<proteinExistence type="predicted"/>
<accession>A0ACB9Q8D2</accession>
<comment type="caution">
    <text evidence="1">The sequence shown here is derived from an EMBL/GenBank/DDBJ whole genome shotgun (WGS) entry which is preliminary data.</text>
</comment>
<name>A0ACB9Q8D2_BAUVA</name>
<organism evidence="1 2">
    <name type="scientific">Bauhinia variegata</name>
    <name type="common">Purple orchid tree</name>
    <name type="synonym">Phanera variegata</name>
    <dbReference type="NCBI Taxonomy" id="167791"/>
    <lineage>
        <taxon>Eukaryota</taxon>
        <taxon>Viridiplantae</taxon>
        <taxon>Streptophyta</taxon>
        <taxon>Embryophyta</taxon>
        <taxon>Tracheophyta</taxon>
        <taxon>Spermatophyta</taxon>
        <taxon>Magnoliopsida</taxon>
        <taxon>eudicotyledons</taxon>
        <taxon>Gunneridae</taxon>
        <taxon>Pentapetalae</taxon>
        <taxon>rosids</taxon>
        <taxon>fabids</taxon>
        <taxon>Fabales</taxon>
        <taxon>Fabaceae</taxon>
        <taxon>Cercidoideae</taxon>
        <taxon>Cercideae</taxon>
        <taxon>Bauhiniinae</taxon>
        <taxon>Bauhinia</taxon>
    </lineage>
</organism>
<dbReference type="EMBL" id="CM039426">
    <property type="protein sequence ID" value="KAI4356329.1"/>
    <property type="molecule type" value="Genomic_DNA"/>
</dbReference>
<evidence type="ECO:0000313" key="1">
    <source>
        <dbReference type="EMBL" id="KAI4356329.1"/>
    </source>
</evidence>
<keyword evidence="2" id="KW-1185">Reference proteome</keyword>
<sequence length="553" mass="59980">MENEFFLNAGISAPLQFEPSSSSSRPTWQSLSSAMVINGSEQTQDCFYNNPTWEKSTDHALQFDSALSSIVSSPAASNSNVSNENFVIRELIGKLGNIGSSCEISPHSQPFIGAASYMNGNKSANTSCYSTPLSSPPKMGIPQVMNQSLPSLGKSMALNSTVAEFSADPGFAERAARFSSFGSRSFNGRTSQFAMNKNNGEFSQSQRSTSTPLMENGKLSRVSSSPALKALGSQMGAQENKNSPMELANSQEESTLSEQTLNGETGVKPSPEMNSRKRKAPSKGKVKETSTSNNPPKALEANEDSNSKRIKPNEGEGNENGPLKAEEESKGGNSNAEEKQTKSNSKPPEPPKDYIHVRARRGQATDSHSLAERLRREKISERMKLLQDLVPGCNKVTGKALMLDEIINYVQSLQRQVEFLSMKLASVNTRLDFSVESLISKDIFQPNNSLAHPIFPPLDSSAPPFFGHQLQQNPALHNAVDPLSDATALCQNLGMQLPLLNGFNEAASQYPIPFSEDDLNTIVQMGFGQTANRKSPTQPQSFNGGSNHMKVEL</sequence>
<dbReference type="Proteomes" id="UP000828941">
    <property type="component" value="Chromosome 1"/>
</dbReference>